<reference evidence="1 2" key="1">
    <citation type="journal article" date="2014" name="Genome Announc.">
        <title>Draft Genome Sequences of Two Isolates of the Roseobacter Group, Sulfitobacter sp. Strains 3SOLIMAR09 and 1FIGIMAR09, from Harbors of Mallorca Island (Mediterranean Sea).</title>
        <authorList>
            <person name="Mas-Llado M."/>
            <person name="Pina-Villalonga J.M."/>
            <person name="Brunet-Galmes I."/>
            <person name="Nogales B."/>
            <person name="Bosch R."/>
        </authorList>
    </citation>
    <scope>NUCLEOTIDE SEQUENCE [LARGE SCALE GENOMIC DNA]</scope>
    <source>
        <strain evidence="1 2">1FIGIMAR09</strain>
    </source>
</reference>
<name>A0A061SSE0_9RHOB</name>
<evidence type="ECO:0000313" key="1">
    <source>
        <dbReference type="EMBL" id="KAJ02583.1"/>
    </source>
</evidence>
<protein>
    <submittedName>
        <fullName evidence="1">Uncharacterized protein</fullName>
    </submittedName>
</protein>
<proteinExistence type="predicted"/>
<gene>
    <name evidence="1" type="ORF">PM02_12410</name>
</gene>
<dbReference type="eggNOG" id="ENOG502ZT85">
    <property type="taxonomic scope" value="Bacteria"/>
</dbReference>
<keyword evidence="2" id="KW-1185">Reference proteome</keyword>
<comment type="caution">
    <text evidence="1">The sequence shown here is derived from an EMBL/GenBank/DDBJ whole genome shotgun (WGS) entry which is preliminary data.</text>
</comment>
<dbReference type="AlphaFoldDB" id="A0A061SSE0"/>
<dbReference type="EMBL" id="JEMU01000010">
    <property type="protein sequence ID" value="KAJ02583.1"/>
    <property type="molecule type" value="Genomic_DNA"/>
</dbReference>
<evidence type="ECO:0000313" key="2">
    <source>
        <dbReference type="Proteomes" id="UP000027337"/>
    </source>
</evidence>
<sequence length="96" mass="11348">MTQVDLRTQAWMKDIGLYCGANTNDPTRLKEISAERTEWSDRLKRNFEHVLTERNVTALDYENQTDVSFDSDSDLHAYLHRLYDYLYRSGPFPDLI</sequence>
<dbReference type="RefSeq" id="WP_037908867.1">
    <property type="nucleotide sequence ID" value="NZ_JAFBPZ010000002.1"/>
</dbReference>
<dbReference type="Proteomes" id="UP000027337">
    <property type="component" value="Unassembled WGS sequence"/>
</dbReference>
<accession>A0A061SSE0</accession>
<organism evidence="1 2">
    <name type="scientific">Sulfitobacter mediterraneus</name>
    <dbReference type="NCBI Taxonomy" id="83219"/>
    <lineage>
        <taxon>Bacteria</taxon>
        <taxon>Pseudomonadati</taxon>
        <taxon>Pseudomonadota</taxon>
        <taxon>Alphaproteobacteria</taxon>
        <taxon>Rhodobacterales</taxon>
        <taxon>Roseobacteraceae</taxon>
        <taxon>Sulfitobacter</taxon>
    </lineage>
</organism>